<accession>A0A844E1Z4</accession>
<evidence type="ECO:0000313" key="2">
    <source>
        <dbReference type="Proteomes" id="UP000431304"/>
    </source>
</evidence>
<protein>
    <submittedName>
        <fullName evidence="1">Uncharacterized protein</fullName>
    </submittedName>
</protein>
<dbReference type="AlphaFoldDB" id="A0A844E1Z4"/>
<proteinExistence type="predicted"/>
<sequence length="152" mass="17139">MKKTPPLSGKKNFTEKKCDRIFHYYATGWNRDGLALRETAELLQLLPSPADKHLLLILTDVAPNDSQRILPSENAPFGSAYEEHAAIKDTAAEVRALRKNGIHVSAVFMGNDDEVTNAKQIYGKEFTRIRQIDQLSKAAGRLIQKEIRELYS</sequence>
<comment type="caution">
    <text evidence="1">The sequence shown here is derived from an EMBL/GenBank/DDBJ whole genome shotgun (WGS) entry which is preliminary data.</text>
</comment>
<dbReference type="PANTHER" id="PTHR41248">
    <property type="entry name" value="NORD PROTEIN"/>
    <property type="match status" value="1"/>
</dbReference>
<dbReference type="InterPro" id="IPR036465">
    <property type="entry name" value="vWFA_dom_sf"/>
</dbReference>
<reference evidence="1 2" key="1">
    <citation type="journal article" date="2019" name="Nat. Med.">
        <title>A library of human gut bacterial isolates paired with longitudinal multiomics data enables mechanistic microbiome research.</title>
        <authorList>
            <person name="Poyet M."/>
            <person name="Groussin M."/>
            <person name="Gibbons S.M."/>
            <person name="Avila-Pacheco J."/>
            <person name="Jiang X."/>
            <person name="Kearney S.M."/>
            <person name="Perrotta A.R."/>
            <person name="Berdy B."/>
            <person name="Zhao S."/>
            <person name="Lieberman T.D."/>
            <person name="Swanson P.K."/>
            <person name="Smith M."/>
            <person name="Roesemann S."/>
            <person name="Alexander J.E."/>
            <person name="Rich S.A."/>
            <person name="Livny J."/>
            <person name="Vlamakis H."/>
            <person name="Clish C."/>
            <person name="Bullock K."/>
            <person name="Deik A."/>
            <person name="Scott J."/>
            <person name="Pierce K.A."/>
            <person name="Xavier R.J."/>
            <person name="Alm E.J."/>
        </authorList>
    </citation>
    <scope>NUCLEOTIDE SEQUENCE [LARGE SCALE GENOMIC DNA]</scope>
    <source>
        <strain evidence="1 2">BIOML-A3</strain>
    </source>
</reference>
<dbReference type="SUPFAM" id="SSF53300">
    <property type="entry name" value="vWA-like"/>
    <property type="match status" value="1"/>
</dbReference>
<dbReference type="InterPro" id="IPR051928">
    <property type="entry name" value="NorD/CobT"/>
</dbReference>
<dbReference type="Gene3D" id="3.40.50.410">
    <property type="entry name" value="von Willebrand factor, type A domain"/>
    <property type="match status" value="1"/>
</dbReference>
<gene>
    <name evidence="1" type="ORF">GKE72_14395</name>
</gene>
<dbReference type="RefSeq" id="WP_173018172.1">
    <property type="nucleotide sequence ID" value="NZ_WKRA01000033.1"/>
</dbReference>
<dbReference type="Proteomes" id="UP000431304">
    <property type="component" value="Unassembled WGS sequence"/>
</dbReference>
<evidence type="ECO:0000313" key="1">
    <source>
        <dbReference type="EMBL" id="MSD17222.1"/>
    </source>
</evidence>
<dbReference type="EMBL" id="WKRA01000033">
    <property type="protein sequence ID" value="MSD17222.1"/>
    <property type="molecule type" value="Genomic_DNA"/>
</dbReference>
<dbReference type="PANTHER" id="PTHR41248:SF1">
    <property type="entry name" value="NORD PROTEIN"/>
    <property type="match status" value="1"/>
</dbReference>
<name>A0A844E1Z4_EUBRA</name>
<organism evidence="1 2">
    <name type="scientific">Eubacterium ramulus</name>
    <dbReference type="NCBI Taxonomy" id="39490"/>
    <lineage>
        <taxon>Bacteria</taxon>
        <taxon>Bacillati</taxon>
        <taxon>Bacillota</taxon>
        <taxon>Clostridia</taxon>
        <taxon>Eubacteriales</taxon>
        <taxon>Eubacteriaceae</taxon>
        <taxon>Eubacterium</taxon>
    </lineage>
</organism>